<evidence type="ECO:0000256" key="1">
    <source>
        <dbReference type="SAM" id="Phobius"/>
    </source>
</evidence>
<dbReference type="Proteomes" id="UP000284338">
    <property type="component" value="Unassembled WGS sequence"/>
</dbReference>
<protein>
    <submittedName>
        <fullName evidence="2">Uncharacterized protein</fullName>
    </submittedName>
</protein>
<reference evidence="2 3" key="1">
    <citation type="submission" date="2018-09" db="EMBL/GenBank/DDBJ databases">
        <title>Draft genome of a novel serratia sp. strain with antifungal activity.</title>
        <authorList>
            <person name="Dichmann S.I."/>
            <person name="Park B.P."/>
            <person name="Pathiraja D."/>
            <person name="Choi I.-G."/>
            <person name="Stougaard P."/>
            <person name="Hennessy R.C."/>
        </authorList>
    </citation>
    <scope>NUCLEOTIDE SEQUENCE [LARGE SCALE GENOMIC DNA]</scope>
    <source>
        <strain evidence="2 3">S40</strain>
    </source>
</reference>
<keyword evidence="1" id="KW-0472">Membrane</keyword>
<evidence type="ECO:0000313" key="3">
    <source>
        <dbReference type="Proteomes" id="UP000284338"/>
    </source>
</evidence>
<gene>
    <name evidence="2" type="ORF">D4100_20945</name>
</gene>
<comment type="caution">
    <text evidence="2">The sequence shown here is derived from an EMBL/GenBank/DDBJ whole genome shotgun (WGS) entry which is preliminary data.</text>
</comment>
<feature type="transmembrane region" description="Helical" evidence="1">
    <location>
        <begin position="12"/>
        <end position="33"/>
    </location>
</feature>
<proteinExistence type="predicted"/>
<dbReference type="RefSeq" id="WP_119805171.1">
    <property type="nucleotide sequence ID" value="NZ_QYYG01000008.1"/>
</dbReference>
<dbReference type="AlphaFoldDB" id="A0AA92X539"/>
<keyword evidence="1" id="KW-0812">Transmembrane</keyword>
<name>A0AA92X539_9GAMM</name>
<keyword evidence="1" id="KW-1133">Transmembrane helix</keyword>
<keyword evidence="3" id="KW-1185">Reference proteome</keyword>
<dbReference type="EMBL" id="QYYG01000008">
    <property type="protein sequence ID" value="RJF53872.1"/>
    <property type="molecule type" value="Genomic_DNA"/>
</dbReference>
<evidence type="ECO:0000313" key="2">
    <source>
        <dbReference type="EMBL" id="RJF53872.1"/>
    </source>
</evidence>
<sequence>MKSLIKRNYKRYLSIVISLLSLSVIIGTAWLFFDFHNVPECKSVIKVIRPLDDEKKDSLILLNVVPSGFREATFIINGHATGEKGSYAVSRVIEADYSYKSGYYYFTVKDVKKQPADNIEQDEVSKTIPIINSKYFLLKIEQLSNNSFVFTGNRAPVFICTKTTK</sequence>
<organism evidence="2 3">
    <name type="scientific">Serratia inhibens</name>
    <dbReference type="NCBI Taxonomy" id="2338073"/>
    <lineage>
        <taxon>Bacteria</taxon>
        <taxon>Pseudomonadati</taxon>
        <taxon>Pseudomonadota</taxon>
        <taxon>Gammaproteobacteria</taxon>
        <taxon>Enterobacterales</taxon>
        <taxon>Yersiniaceae</taxon>
        <taxon>Serratia</taxon>
    </lineage>
</organism>
<accession>A0AA92X539</accession>